<dbReference type="AlphaFoldDB" id="A0A1J5PP83"/>
<sequence>MMVPVTSLLPSRAACIGGSPNSVRRTMFSSMTIASSTTSPTDNVSPKSEMLSIE</sequence>
<feature type="compositionally biased region" description="Polar residues" evidence="1">
    <location>
        <begin position="32"/>
        <end position="46"/>
    </location>
</feature>
<accession>A0A1J5PP83</accession>
<feature type="region of interest" description="Disordered" evidence="1">
    <location>
        <begin position="32"/>
        <end position="54"/>
    </location>
</feature>
<gene>
    <name evidence="2" type="ORF">GALL_449700</name>
</gene>
<proteinExistence type="predicted"/>
<protein>
    <submittedName>
        <fullName evidence="2">Uncharacterized protein</fullName>
    </submittedName>
</protein>
<evidence type="ECO:0000313" key="2">
    <source>
        <dbReference type="EMBL" id="OIQ73390.1"/>
    </source>
</evidence>
<name>A0A1J5PP83_9ZZZZ</name>
<evidence type="ECO:0000256" key="1">
    <source>
        <dbReference type="SAM" id="MobiDB-lite"/>
    </source>
</evidence>
<comment type="caution">
    <text evidence="2">The sequence shown here is derived from an EMBL/GenBank/DDBJ whole genome shotgun (WGS) entry which is preliminary data.</text>
</comment>
<organism evidence="2">
    <name type="scientific">mine drainage metagenome</name>
    <dbReference type="NCBI Taxonomy" id="410659"/>
    <lineage>
        <taxon>unclassified sequences</taxon>
        <taxon>metagenomes</taxon>
        <taxon>ecological metagenomes</taxon>
    </lineage>
</organism>
<dbReference type="EMBL" id="MLJW01002886">
    <property type="protein sequence ID" value="OIQ73390.1"/>
    <property type="molecule type" value="Genomic_DNA"/>
</dbReference>
<reference evidence="2" key="1">
    <citation type="submission" date="2016-10" db="EMBL/GenBank/DDBJ databases">
        <title>Sequence of Gallionella enrichment culture.</title>
        <authorList>
            <person name="Poehlein A."/>
            <person name="Muehling M."/>
            <person name="Daniel R."/>
        </authorList>
    </citation>
    <scope>NUCLEOTIDE SEQUENCE</scope>
</reference>